<protein>
    <submittedName>
        <fullName evidence="2">Uncharacterized protein</fullName>
    </submittedName>
</protein>
<accession>A0AA38KKL8</accession>
<evidence type="ECO:0000256" key="1">
    <source>
        <dbReference type="SAM" id="MobiDB-lite"/>
    </source>
</evidence>
<sequence length="146" mass="16912">MDLFIGSDSDPSSPHPYTRRSHRLRNIRHRRRVVSDHMDVDLNVNVESTSDEAHDVVMQEANEDDSSNSMNDDNSENDEVENVLVGNSNEEFQIDDEENAEQFEIDNDEHADEDYEEDLQEPYEGPDRNVNEDDDDSIDDDQSHFP</sequence>
<gene>
    <name evidence="2" type="ORF">GGU10DRAFT_382071</name>
</gene>
<dbReference type="Proteomes" id="UP001163798">
    <property type="component" value="Unassembled WGS sequence"/>
</dbReference>
<dbReference type="EMBL" id="MU794443">
    <property type="protein sequence ID" value="KAJ3779655.1"/>
    <property type="molecule type" value="Genomic_DNA"/>
</dbReference>
<organism evidence="2 3">
    <name type="scientific">Lentinula aff. detonsa</name>
    <dbReference type="NCBI Taxonomy" id="2804958"/>
    <lineage>
        <taxon>Eukaryota</taxon>
        <taxon>Fungi</taxon>
        <taxon>Dikarya</taxon>
        <taxon>Basidiomycota</taxon>
        <taxon>Agaricomycotina</taxon>
        <taxon>Agaricomycetes</taxon>
        <taxon>Agaricomycetidae</taxon>
        <taxon>Agaricales</taxon>
        <taxon>Marasmiineae</taxon>
        <taxon>Omphalotaceae</taxon>
        <taxon>Lentinula</taxon>
    </lineage>
</organism>
<dbReference type="AlphaFoldDB" id="A0AA38KKL8"/>
<name>A0AA38KKL8_9AGAR</name>
<keyword evidence="3" id="KW-1185">Reference proteome</keyword>
<evidence type="ECO:0000313" key="2">
    <source>
        <dbReference type="EMBL" id="KAJ3779655.1"/>
    </source>
</evidence>
<feature type="region of interest" description="Disordered" evidence="1">
    <location>
        <begin position="1"/>
        <end position="30"/>
    </location>
</feature>
<feature type="compositionally biased region" description="Basic residues" evidence="1">
    <location>
        <begin position="17"/>
        <end position="30"/>
    </location>
</feature>
<comment type="caution">
    <text evidence="2">The sequence shown here is derived from an EMBL/GenBank/DDBJ whole genome shotgun (WGS) entry which is preliminary data.</text>
</comment>
<reference evidence="2" key="1">
    <citation type="submission" date="2022-08" db="EMBL/GenBank/DDBJ databases">
        <authorList>
            <consortium name="DOE Joint Genome Institute"/>
            <person name="Min B."/>
            <person name="Riley R."/>
            <person name="Sierra-Patev S."/>
            <person name="Naranjo-Ortiz M."/>
            <person name="Looney B."/>
            <person name="Konkel Z."/>
            <person name="Slot J.C."/>
            <person name="Sakamoto Y."/>
            <person name="Steenwyk J.L."/>
            <person name="Rokas A."/>
            <person name="Carro J."/>
            <person name="Camarero S."/>
            <person name="Ferreira P."/>
            <person name="Molpeceres G."/>
            <person name="Ruiz-Duenas F.J."/>
            <person name="Serrano A."/>
            <person name="Henrissat B."/>
            <person name="Drula E."/>
            <person name="Hughes K.W."/>
            <person name="Mata J.L."/>
            <person name="Ishikawa N.K."/>
            <person name="Vargas-Isla R."/>
            <person name="Ushijima S."/>
            <person name="Smith C.A."/>
            <person name="Ahrendt S."/>
            <person name="Andreopoulos W."/>
            <person name="He G."/>
            <person name="Labutti K."/>
            <person name="Lipzen A."/>
            <person name="Ng V."/>
            <person name="Sandor L."/>
            <person name="Barry K."/>
            <person name="Martinez A.T."/>
            <person name="Xiao Y."/>
            <person name="Gibbons J.G."/>
            <person name="Terashima K."/>
            <person name="Hibbett D.S."/>
            <person name="Grigoriev I.V."/>
        </authorList>
    </citation>
    <scope>NUCLEOTIDE SEQUENCE</scope>
    <source>
        <strain evidence="2">TFB10291</strain>
    </source>
</reference>
<proteinExistence type="predicted"/>
<feature type="compositionally biased region" description="Acidic residues" evidence="1">
    <location>
        <begin position="92"/>
        <end position="121"/>
    </location>
</feature>
<feature type="region of interest" description="Disordered" evidence="1">
    <location>
        <begin position="46"/>
        <end position="146"/>
    </location>
</feature>
<evidence type="ECO:0000313" key="3">
    <source>
        <dbReference type="Proteomes" id="UP001163798"/>
    </source>
</evidence>